<dbReference type="Proteomes" id="UP000244180">
    <property type="component" value="Unassembled WGS sequence"/>
</dbReference>
<evidence type="ECO:0000313" key="1">
    <source>
        <dbReference type="EMBL" id="PTQ54626.1"/>
    </source>
</evidence>
<protein>
    <submittedName>
        <fullName evidence="1">Uncharacterized protein</fullName>
    </submittedName>
</protein>
<comment type="caution">
    <text evidence="1">The sequence shown here is derived from an EMBL/GenBank/DDBJ whole genome shotgun (WGS) entry which is preliminary data.</text>
</comment>
<evidence type="ECO:0000313" key="2">
    <source>
        <dbReference type="Proteomes" id="UP000244180"/>
    </source>
</evidence>
<dbReference type="AlphaFoldDB" id="A0A2T5GEL6"/>
<sequence length="45" mass="5273">MSEEDEDEPTAEELKESYQAWLDYLAGRDPGRTLDDLRRELEAKT</sequence>
<name>A0A2T5GEL6_HYDSH</name>
<proteinExistence type="predicted"/>
<gene>
    <name evidence="1" type="ORF">HSCHL_2217</name>
</gene>
<accession>A0A2T5GEL6</accession>
<organism evidence="1 2">
    <name type="scientific">Hydrogenibacillus schlegelii</name>
    <name type="common">Bacillus schlegelii</name>
    <dbReference type="NCBI Taxonomy" id="1484"/>
    <lineage>
        <taxon>Bacteria</taxon>
        <taxon>Bacillati</taxon>
        <taxon>Bacillota</taxon>
        <taxon>Bacilli</taxon>
        <taxon>Bacillales</taxon>
        <taxon>Bacillales Family X. Incertae Sedis</taxon>
        <taxon>Hydrogenibacillus</taxon>
    </lineage>
</organism>
<dbReference type="EMBL" id="PEBV01000002">
    <property type="protein sequence ID" value="PTQ54626.1"/>
    <property type="molecule type" value="Genomic_DNA"/>
</dbReference>
<reference evidence="1 2" key="1">
    <citation type="submission" date="2017-08" db="EMBL/GenBank/DDBJ databases">
        <title>Burning lignite coal seam in the remote Altai Mountains harbors a hydrogen-driven thermophilic microbial community.</title>
        <authorList>
            <person name="Kadnikov V.V."/>
            <person name="Mardanov A.V."/>
            <person name="Ivasenko D."/>
            <person name="Beletsky A.V."/>
            <person name="Karnachuk O.V."/>
            <person name="Ravin N.V."/>
        </authorList>
    </citation>
    <scope>NUCLEOTIDE SEQUENCE [LARGE SCALE GENOMIC DNA]</scope>
    <source>
        <strain evidence="1">AL33</strain>
    </source>
</reference>